<reference evidence="5" key="4">
    <citation type="submission" date="2016-11" db="EMBL/GenBank/DDBJ databases">
        <authorList>
            <person name="Jaros S."/>
            <person name="Januszkiewicz K."/>
            <person name="Wedrychowicz H."/>
        </authorList>
    </citation>
    <scope>NUCLEOTIDE SEQUENCE [LARGE SCALE GENOMIC DNA]</scope>
    <source>
        <strain evidence="5">DSM 1682</strain>
    </source>
</reference>
<dbReference type="EMBL" id="FQUA01000002">
    <property type="protein sequence ID" value="SHE41573.1"/>
    <property type="molecule type" value="Genomic_DNA"/>
</dbReference>
<evidence type="ECO:0000313" key="5">
    <source>
        <dbReference type="Proteomes" id="UP000184204"/>
    </source>
</evidence>
<evidence type="ECO:0000313" key="4">
    <source>
        <dbReference type="Proteomes" id="UP000068026"/>
    </source>
</evidence>
<gene>
    <name evidence="2" type="ORF">CPRO_08570</name>
    <name evidence="3" type="ORF">SAMN02745151_00626</name>
</gene>
<feature type="transmembrane region" description="Helical" evidence="1">
    <location>
        <begin position="293"/>
        <end position="313"/>
    </location>
</feature>
<evidence type="ECO:0000313" key="3">
    <source>
        <dbReference type="EMBL" id="SHE41573.1"/>
    </source>
</evidence>
<keyword evidence="1" id="KW-0812">Transmembrane</keyword>
<dbReference type="Proteomes" id="UP000184204">
    <property type="component" value="Unassembled WGS sequence"/>
</dbReference>
<dbReference type="AlphaFoldDB" id="A0A0X8VCY3"/>
<protein>
    <submittedName>
        <fullName evidence="3">Uncharacterized protein</fullName>
    </submittedName>
</protein>
<dbReference type="Proteomes" id="UP000068026">
    <property type="component" value="Chromosome"/>
</dbReference>
<dbReference type="RefSeq" id="WP_066048148.1">
    <property type="nucleotide sequence ID" value="NZ_CP014223.1"/>
</dbReference>
<reference evidence="2 4" key="1">
    <citation type="journal article" date="2016" name="Genome Announc.">
        <title>Complete Genome Sequence of the Amino Acid-Fermenting Clostridium propionicum X2 (DSM 1682).</title>
        <authorList>
            <person name="Poehlein A."/>
            <person name="Schlien K."/>
            <person name="Chowdhury N.P."/>
            <person name="Gottschalk G."/>
            <person name="Buckel W."/>
            <person name="Daniel R."/>
        </authorList>
    </citation>
    <scope>NUCLEOTIDE SEQUENCE [LARGE SCALE GENOMIC DNA]</scope>
    <source>
        <strain evidence="2 4">X2</strain>
    </source>
</reference>
<sequence>MGTIKTSIQLFDGATPGLLDIANALNRAVLGFEALERASSNCIDTNSLREGREELNMTKSSFQQIQDSIKAAGEQQKKFNKTISTGAEISEGIFSNQEKASGIVDSNSGADLSEMGQKALGSSNISSGVVGSGGNLSLGTGEEFPEEKAKQTKNDKVNAAVDTLSSVIPQGYTSTDEMKNSMFAAADEIDTKFSGLSQVLGSVWSGVTGEQVEAIKVTDLLANSWGSFAPVVTGAAAAMNLYNLAMDAGKVIQVLQAAATVIGAAFNKLWTTSVEEQTAAQAGLNSAILTCPITWIIASIIALIAIIFAVVAWINKTKETSISAVGIIAGAFAVLGAGIFNIFAFIWNIVAIFVNFLFNVFQDPIAAIKTLFYDLAINVIGFIRKIAEGIEALLNKIPGLEIDITSNLDGLLSELEKKSQDVKDKAGFEDVMQTLDYKDYSNAFNSGYYKGEQLQNTYGGIFSGSSAGDGGMDQLLQNTANTAANTGAMTDNMEISQEDIRYLRDISERDAINRFTTAQVSVDFKNEATINSDMDIDGVMNKFTDVLREAIFTQAEEVHAIV</sequence>
<keyword evidence="4" id="KW-1185">Reference proteome</keyword>
<dbReference type="EMBL" id="CP014223">
    <property type="protein sequence ID" value="AMJ40457.1"/>
    <property type="molecule type" value="Genomic_DNA"/>
</dbReference>
<dbReference type="KEGG" id="cpro:CPRO_08570"/>
<dbReference type="OrthoDB" id="1677957at2"/>
<accession>A0A0X8VCY3</accession>
<proteinExistence type="predicted"/>
<keyword evidence="1" id="KW-0472">Membrane</keyword>
<evidence type="ECO:0000313" key="2">
    <source>
        <dbReference type="EMBL" id="AMJ40457.1"/>
    </source>
</evidence>
<evidence type="ECO:0000256" key="1">
    <source>
        <dbReference type="SAM" id="Phobius"/>
    </source>
</evidence>
<feature type="transmembrane region" description="Helical" evidence="1">
    <location>
        <begin position="325"/>
        <end position="358"/>
    </location>
</feature>
<name>A0A0X8VCY3_ANAPI</name>
<reference evidence="4" key="2">
    <citation type="submission" date="2016-01" db="EMBL/GenBank/DDBJ databases">
        <authorList>
            <person name="Poehlein A."/>
            <person name="Schlien K."/>
            <person name="Gottschalk G."/>
            <person name="Buckel W."/>
            <person name="Daniel R."/>
        </authorList>
    </citation>
    <scope>NUCLEOTIDE SEQUENCE [LARGE SCALE GENOMIC DNA]</scope>
    <source>
        <strain evidence="4">X2</strain>
    </source>
</reference>
<organism evidence="3 5">
    <name type="scientific">Anaerotignum propionicum DSM 1682</name>
    <dbReference type="NCBI Taxonomy" id="991789"/>
    <lineage>
        <taxon>Bacteria</taxon>
        <taxon>Bacillati</taxon>
        <taxon>Bacillota</taxon>
        <taxon>Clostridia</taxon>
        <taxon>Lachnospirales</taxon>
        <taxon>Anaerotignaceae</taxon>
        <taxon>Anaerotignum</taxon>
    </lineage>
</organism>
<reference evidence="3" key="3">
    <citation type="submission" date="2016-11" db="EMBL/GenBank/DDBJ databases">
        <authorList>
            <person name="Varghese N."/>
            <person name="Submissions S."/>
        </authorList>
    </citation>
    <scope>NUCLEOTIDE SEQUENCE</scope>
    <source>
        <strain evidence="3">DSM 1682</strain>
    </source>
</reference>
<keyword evidence="1" id="KW-1133">Transmembrane helix</keyword>